<dbReference type="EMBL" id="POAF01000004">
    <property type="protein sequence ID" value="RBM01144.1"/>
    <property type="molecule type" value="Genomic_DNA"/>
</dbReference>
<gene>
    <name evidence="2" type="ORF">C1H84_10200</name>
</gene>
<evidence type="ECO:0008006" key="4">
    <source>
        <dbReference type="Google" id="ProtNLM"/>
    </source>
</evidence>
<evidence type="ECO:0000256" key="1">
    <source>
        <dbReference type="SAM" id="MobiDB-lite"/>
    </source>
</evidence>
<feature type="region of interest" description="Disordered" evidence="1">
    <location>
        <begin position="1"/>
        <end position="42"/>
    </location>
</feature>
<organism evidence="2 3">
    <name type="scientific">Glutamicibacter soli</name>
    <dbReference type="NCBI Taxonomy" id="453836"/>
    <lineage>
        <taxon>Bacteria</taxon>
        <taxon>Bacillati</taxon>
        <taxon>Actinomycetota</taxon>
        <taxon>Actinomycetes</taxon>
        <taxon>Micrococcales</taxon>
        <taxon>Micrococcaceae</taxon>
        <taxon>Glutamicibacter</taxon>
    </lineage>
</organism>
<sequence length="386" mass="40978">MEQSAEASNPPRVSSSASGTSTTEDASQPAAERRRQIEGLSWADGTTVEASVVSVGDAVKPPGDAISDRAAHDLPEGEQLLGVLSDARPVVLSKGLPYTVDETGKYSLYWADSKRDAATDDTSWSIHGDTVVATVRGVDGGSATTLMAYDDKDGIQEIKDFQKASDSNSESLVLDGGKVYWSEADAKSRRVVSIPLAGGSKKVEAENAGAVYRTDRGVAVLTQEDPQSEDTMNQIGGVQLLDGTELLHATEEFELGGFSGDPYSPRPIMNGGSTLSFNLDRGENSFNVAVLNFETKQAWLIEIPDGRIPFGQSTSGSYSFIAWSAEQMEELGSLGNEAVALDASTGELFAFSPENNFENIFGNDKALAWSTKTSSGSVSFASEILE</sequence>
<dbReference type="Proteomes" id="UP000252167">
    <property type="component" value="Unassembled WGS sequence"/>
</dbReference>
<evidence type="ECO:0000313" key="2">
    <source>
        <dbReference type="EMBL" id="RBM01144.1"/>
    </source>
</evidence>
<accession>A0A365YGL5</accession>
<name>A0A365YGL5_9MICC</name>
<dbReference type="AlphaFoldDB" id="A0A365YGL5"/>
<protein>
    <recommendedName>
        <fullName evidence="4">WD40 repeat domain-containing protein</fullName>
    </recommendedName>
</protein>
<proteinExistence type="predicted"/>
<dbReference type="RefSeq" id="WP_113607336.1">
    <property type="nucleotide sequence ID" value="NZ_POAF01000004.1"/>
</dbReference>
<feature type="compositionally biased region" description="Polar residues" evidence="1">
    <location>
        <begin position="1"/>
        <end position="26"/>
    </location>
</feature>
<comment type="caution">
    <text evidence="2">The sequence shown here is derived from an EMBL/GenBank/DDBJ whole genome shotgun (WGS) entry which is preliminary data.</text>
</comment>
<evidence type="ECO:0000313" key="3">
    <source>
        <dbReference type="Proteomes" id="UP000252167"/>
    </source>
</evidence>
<reference evidence="2 3" key="1">
    <citation type="submission" date="2018-01" db="EMBL/GenBank/DDBJ databases">
        <title>Glutamicibacter soli strain NHPC-3 Whole genome sequence and assembly.</title>
        <authorList>
            <person name="Choudhury P."/>
            <person name="Gupta D."/>
            <person name="Sengupta K."/>
            <person name="Jawed A."/>
            <person name="Sultana N."/>
            <person name="Saha P."/>
        </authorList>
    </citation>
    <scope>NUCLEOTIDE SEQUENCE [LARGE SCALE GENOMIC DNA]</scope>
    <source>
        <strain evidence="2 3">NHPC-3</strain>
    </source>
</reference>
<keyword evidence="3" id="KW-1185">Reference proteome</keyword>